<dbReference type="EMBL" id="LORN02000007">
    <property type="protein sequence ID" value="PNN29638.1"/>
    <property type="molecule type" value="Genomic_DNA"/>
</dbReference>
<keyword evidence="2" id="KW-0472">Membrane</keyword>
<comment type="caution">
    <text evidence="3">The sequence shown here is derived from an EMBL/GenBank/DDBJ whole genome shotgun (WGS) entry which is preliminary data.</text>
</comment>
<keyword evidence="1" id="KW-0175">Coiled coil</keyword>
<keyword evidence="2" id="KW-0812">Transmembrane</keyword>
<reference evidence="3 4" key="1">
    <citation type="submission" date="2017-12" db="EMBL/GenBank/DDBJ databases">
        <title>FDA dAtabase for Regulatory Grade micrObial Sequences (FDA-ARGOS): Supporting development and validation of Infectious Disease Dx tests.</title>
        <authorList>
            <person name="Hoffmann M."/>
            <person name="Allard M."/>
            <person name="Evans P."/>
            <person name="Brown E."/>
            <person name="Tallon L."/>
            <person name="Sadzewicz L."/>
            <person name="Sengamalay N."/>
            <person name="Ott S."/>
            <person name="Godinez A."/>
            <person name="Nagaraj S."/>
            <person name="Vavikolanu K."/>
            <person name="Aluvathingal J."/>
            <person name="Nadendla S."/>
            <person name="Sichtig H."/>
        </authorList>
    </citation>
    <scope>NUCLEOTIDE SEQUENCE [LARGE SCALE GENOMIC DNA]</scope>
    <source>
        <strain evidence="3 4">FDAARGOS_148</strain>
    </source>
</reference>
<name>A0A2K0AXA9_STAHA</name>
<feature type="transmembrane region" description="Helical" evidence="2">
    <location>
        <begin position="53"/>
        <end position="73"/>
    </location>
</feature>
<evidence type="ECO:0000256" key="2">
    <source>
        <dbReference type="SAM" id="Phobius"/>
    </source>
</evidence>
<evidence type="ECO:0000256" key="1">
    <source>
        <dbReference type="SAM" id="Coils"/>
    </source>
</evidence>
<sequence>MSKRPKANKEKQKQESKRARKYLQAKFKQKIGYIFIALWYWIKNNFLYHRKKIGILLAILTVILLGISIFNFIKASHIQNDIDEYNQTNSKLQNQISDKQKTINTQNKNIEDYSISSSPKIVRASNILSTVFHGMYEYDDGKEYTKNRNKNMKYFSDQSSNEVKKIYNEDKDSANDSIIDNLNLESSLLEYNIFTKNIEEKDSKEMNFTAIVEYESHILGVSSDYASRTHQTIYDIKFDTKDNKITSIKKVNTLNQNRNVE</sequence>
<evidence type="ECO:0000313" key="4">
    <source>
        <dbReference type="Proteomes" id="UP000053523"/>
    </source>
</evidence>
<accession>A0A2K0AXA9</accession>
<feature type="coiled-coil region" evidence="1">
    <location>
        <begin position="75"/>
        <end position="109"/>
    </location>
</feature>
<dbReference type="AlphaFoldDB" id="A0A2K0AXA9"/>
<organism evidence="3 4">
    <name type="scientific">Staphylococcus haemolyticus</name>
    <dbReference type="NCBI Taxonomy" id="1283"/>
    <lineage>
        <taxon>Bacteria</taxon>
        <taxon>Bacillati</taxon>
        <taxon>Bacillota</taxon>
        <taxon>Bacilli</taxon>
        <taxon>Bacillales</taxon>
        <taxon>Staphylococcaceae</taxon>
        <taxon>Staphylococcus</taxon>
    </lineage>
</organism>
<keyword evidence="2" id="KW-1133">Transmembrane helix</keyword>
<evidence type="ECO:0000313" key="3">
    <source>
        <dbReference type="EMBL" id="PNN29638.1"/>
    </source>
</evidence>
<gene>
    <name evidence="3" type="ORF">AL503_002325</name>
</gene>
<protein>
    <submittedName>
        <fullName evidence="3">Uncharacterized protein</fullName>
    </submittedName>
</protein>
<dbReference type="Proteomes" id="UP000053523">
    <property type="component" value="Unassembled WGS sequence"/>
</dbReference>
<proteinExistence type="predicted"/>